<dbReference type="Pfam" id="PF00248">
    <property type="entry name" value="Aldo_ket_red"/>
    <property type="match status" value="1"/>
</dbReference>
<dbReference type="CDD" id="cd19097">
    <property type="entry name" value="AKR_unchar"/>
    <property type="match status" value="1"/>
</dbReference>
<evidence type="ECO:0000259" key="1">
    <source>
        <dbReference type="Pfam" id="PF00248"/>
    </source>
</evidence>
<dbReference type="EMBL" id="CAJRAF010000004">
    <property type="protein sequence ID" value="CAG5018515.1"/>
    <property type="molecule type" value="Genomic_DNA"/>
</dbReference>
<dbReference type="Proteomes" id="UP000680038">
    <property type="component" value="Unassembled WGS sequence"/>
</dbReference>
<dbReference type="InterPro" id="IPR053135">
    <property type="entry name" value="AKR2_Oxidoreductase"/>
</dbReference>
<accession>A0A916JJ73</accession>
<gene>
    <name evidence="2" type="ORF">DYBT9275_06017</name>
</gene>
<dbReference type="InterPro" id="IPR023210">
    <property type="entry name" value="NADP_OxRdtase_dom"/>
</dbReference>
<protein>
    <recommendedName>
        <fullName evidence="1">NADP-dependent oxidoreductase domain-containing protein</fullName>
    </recommendedName>
</protein>
<name>A0A916JJ73_9BACT</name>
<dbReference type="PANTHER" id="PTHR43312:SF1">
    <property type="entry name" value="NADP-DEPENDENT OXIDOREDUCTASE DOMAIN-CONTAINING PROTEIN"/>
    <property type="match status" value="1"/>
</dbReference>
<feature type="domain" description="NADP-dependent oxidoreductase" evidence="1">
    <location>
        <begin position="14"/>
        <end position="280"/>
    </location>
</feature>
<evidence type="ECO:0000313" key="2">
    <source>
        <dbReference type="EMBL" id="CAG5018515.1"/>
    </source>
</evidence>
<dbReference type="SUPFAM" id="SSF51430">
    <property type="entry name" value="NAD(P)-linked oxidoreductase"/>
    <property type="match status" value="1"/>
</dbReference>
<dbReference type="AlphaFoldDB" id="A0A916JJ73"/>
<dbReference type="Gene3D" id="3.20.20.100">
    <property type="entry name" value="NADP-dependent oxidoreductase domain"/>
    <property type="match status" value="1"/>
</dbReference>
<dbReference type="RefSeq" id="WP_215242323.1">
    <property type="nucleotide sequence ID" value="NZ_CAJRAF010000004.1"/>
</dbReference>
<dbReference type="InterPro" id="IPR036812">
    <property type="entry name" value="NAD(P)_OxRdtase_dom_sf"/>
</dbReference>
<evidence type="ECO:0000313" key="3">
    <source>
        <dbReference type="Proteomes" id="UP000680038"/>
    </source>
</evidence>
<dbReference type="PANTHER" id="PTHR43312">
    <property type="entry name" value="D-THREO-ALDOSE 1-DEHYDROGENASE"/>
    <property type="match status" value="1"/>
</dbReference>
<organism evidence="2 3">
    <name type="scientific">Dyadobacter helix</name>
    <dbReference type="NCBI Taxonomy" id="2822344"/>
    <lineage>
        <taxon>Bacteria</taxon>
        <taxon>Pseudomonadati</taxon>
        <taxon>Bacteroidota</taxon>
        <taxon>Cytophagia</taxon>
        <taxon>Cytophagales</taxon>
        <taxon>Spirosomataceae</taxon>
        <taxon>Dyadobacter</taxon>
    </lineage>
</organism>
<keyword evidence="3" id="KW-1185">Reference proteome</keyword>
<sequence length="311" mass="34461">MKYSTFGSYQFSQLTLGTVQLGMNYGISNEAGQPGLEERSKMLKLTVASGINTFDTARQYGNSEEVLGEFIQNSAGGKGLNLVSKFKIHSQNLSHPERAWQEVYASVRQSLTALGIAKLPVCLLHKGEEPVREVMKVLPEMIRRLKAEGMIDIGGISAYFPEDIPWFSEEDEIIAAQIPLNIFDQRLIKNGGLSQLEKAGKLVFVRSVFLQGLFFMSPDHLSGRLYAAKPHLVQLAEFAEKAEMSIAQLAFTFVRDLPGVSSIVFGAVNETQIRENLELLRSKSVHPELLGQISAAFSDIPEDIVTPGRWK</sequence>
<reference evidence="2" key="1">
    <citation type="submission" date="2021-04" db="EMBL/GenBank/DDBJ databases">
        <authorList>
            <person name="Rodrigo-Torres L."/>
            <person name="Arahal R. D."/>
            <person name="Lucena T."/>
        </authorList>
    </citation>
    <scope>NUCLEOTIDE SEQUENCE</scope>
    <source>
        <strain evidence="2">CECT 9275</strain>
    </source>
</reference>
<comment type="caution">
    <text evidence="2">The sequence shown here is derived from an EMBL/GenBank/DDBJ whole genome shotgun (WGS) entry which is preliminary data.</text>
</comment>
<proteinExistence type="predicted"/>